<feature type="transmembrane region" description="Helical" evidence="1">
    <location>
        <begin position="93"/>
        <end position="113"/>
    </location>
</feature>
<feature type="transmembrane region" description="Helical" evidence="1">
    <location>
        <begin position="40"/>
        <end position="59"/>
    </location>
</feature>
<dbReference type="RefSeq" id="WP_344507811.1">
    <property type="nucleotide sequence ID" value="NZ_BAAAQD010000018.1"/>
</dbReference>
<comment type="caution">
    <text evidence="2">The sequence shown here is derived from an EMBL/GenBank/DDBJ whole genome shotgun (WGS) entry which is preliminary data.</text>
</comment>
<name>A0ABP4MHR1_9ACTN</name>
<evidence type="ECO:0000313" key="2">
    <source>
        <dbReference type="EMBL" id="GAA1544718.1"/>
    </source>
</evidence>
<proteinExistence type="predicted"/>
<evidence type="ECO:0000313" key="3">
    <source>
        <dbReference type="Proteomes" id="UP001501470"/>
    </source>
</evidence>
<protein>
    <submittedName>
        <fullName evidence="2">DUF2784 domain-containing protein</fullName>
    </submittedName>
</protein>
<dbReference type="Pfam" id="PF10861">
    <property type="entry name" value="DUF2784"/>
    <property type="match status" value="1"/>
</dbReference>
<accession>A0ABP4MHR1</accession>
<gene>
    <name evidence="2" type="ORF">GCM10009827_075720</name>
</gene>
<dbReference type="EMBL" id="BAAAQD010000018">
    <property type="protein sequence ID" value="GAA1544718.1"/>
    <property type="molecule type" value="Genomic_DNA"/>
</dbReference>
<keyword evidence="1" id="KW-1133">Transmembrane helix</keyword>
<reference evidence="3" key="1">
    <citation type="journal article" date="2019" name="Int. J. Syst. Evol. Microbiol.">
        <title>The Global Catalogue of Microorganisms (GCM) 10K type strain sequencing project: providing services to taxonomists for standard genome sequencing and annotation.</title>
        <authorList>
            <consortium name="The Broad Institute Genomics Platform"/>
            <consortium name="The Broad Institute Genome Sequencing Center for Infectious Disease"/>
            <person name="Wu L."/>
            <person name="Ma J."/>
        </authorList>
    </citation>
    <scope>NUCLEOTIDE SEQUENCE [LARGE SCALE GENOMIC DNA]</scope>
    <source>
        <strain evidence="3">JCM 15933</strain>
    </source>
</reference>
<keyword evidence="1" id="KW-0472">Membrane</keyword>
<sequence length="133" mass="15049">MYEVLASTVLVVHFGYLAYVVLGGFLAWRWPRALWPHLAAAAWGLAVVSIPLTCPLTLVEHWARRKAGETGVGRGFIDQYIEGVLYPERYTHLLQVLVGVLVAVSYVGIYVRYRKRRNTTRRSEEMSEPTATV</sequence>
<keyword evidence="3" id="KW-1185">Reference proteome</keyword>
<organism evidence="2 3">
    <name type="scientific">Dactylosporangium maewongense</name>
    <dbReference type="NCBI Taxonomy" id="634393"/>
    <lineage>
        <taxon>Bacteria</taxon>
        <taxon>Bacillati</taxon>
        <taxon>Actinomycetota</taxon>
        <taxon>Actinomycetes</taxon>
        <taxon>Micromonosporales</taxon>
        <taxon>Micromonosporaceae</taxon>
        <taxon>Dactylosporangium</taxon>
    </lineage>
</organism>
<dbReference type="Proteomes" id="UP001501470">
    <property type="component" value="Unassembled WGS sequence"/>
</dbReference>
<dbReference type="InterPro" id="IPR021218">
    <property type="entry name" value="DUF2784"/>
</dbReference>
<evidence type="ECO:0000256" key="1">
    <source>
        <dbReference type="SAM" id="Phobius"/>
    </source>
</evidence>
<keyword evidence="1" id="KW-0812">Transmembrane</keyword>
<feature type="transmembrane region" description="Helical" evidence="1">
    <location>
        <begin position="6"/>
        <end position="28"/>
    </location>
</feature>